<keyword evidence="1" id="KW-0539">Nucleus</keyword>
<evidence type="ECO:0000259" key="2">
    <source>
        <dbReference type="SMART" id="SM00906"/>
    </source>
</evidence>
<dbReference type="CDD" id="cd12148">
    <property type="entry name" value="fungal_TF_MHR"/>
    <property type="match status" value="1"/>
</dbReference>
<proteinExistence type="predicted"/>
<organism evidence="3 4">
    <name type="scientific">Conoideocrella luteorostrata</name>
    <dbReference type="NCBI Taxonomy" id="1105319"/>
    <lineage>
        <taxon>Eukaryota</taxon>
        <taxon>Fungi</taxon>
        <taxon>Dikarya</taxon>
        <taxon>Ascomycota</taxon>
        <taxon>Pezizomycotina</taxon>
        <taxon>Sordariomycetes</taxon>
        <taxon>Hypocreomycetidae</taxon>
        <taxon>Hypocreales</taxon>
        <taxon>Clavicipitaceae</taxon>
        <taxon>Conoideocrella</taxon>
    </lineage>
</organism>
<dbReference type="Pfam" id="PF04082">
    <property type="entry name" value="Fungal_trans"/>
    <property type="match status" value="1"/>
</dbReference>
<protein>
    <recommendedName>
        <fullName evidence="2">Xylanolytic transcriptional activator regulatory domain-containing protein</fullName>
    </recommendedName>
</protein>
<evidence type="ECO:0000256" key="1">
    <source>
        <dbReference type="ARBA" id="ARBA00023242"/>
    </source>
</evidence>
<dbReference type="GO" id="GO:0003700">
    <property type="term" value="F:DNA-binding transcription factor activity"/>
    <property type="evidence" value="ECO:0007669"/>
    <property type="project" value="InterPro"/>
</dbReference>
<keyword evidence="4" id="KW-1185">Reference proteome</keyword>
<accession>A0AAJ0CM45</accession>
<dbReference type="PANTHER" id="PTHR46910">
    <property type="entry name" value="TRANSCRIPTION FACTOR PDR1"/>
    <property type="match status" value="1"/>
</dbReference>
<dbReference type="PANTHER" id="PTHR46910:SF32">
    <property type="entry name" value="TRANSCRIPTION FACTOR DOMAIN-CONTAINING PROTEIN-RELATED"/>
    <property type="match status" value="1"/>
</dbReference>
<gene>
    <name evidence="3" type="ORF">QQS21_006911</name>
</gene>
<dbReference type="SMART" id="SM00906">
    <property type="entry name" value="Fungal_trans"/>
    <property type="match status" value="1"/>
</dbReference>
<sequence>MTHEHIHQAALPTAALMFDGQVYVLDWPRSGDLSRTSHSAPALPTMDYATHLVNIVKFHCSPLFHLFDDTVFMEALHAHYESKQKPEALVQQLWFIHFMLILAFGKALTSKPGKGNQPPGAGFFIHAMQLLPNITILWSEPVQATEILCCIALYLHCIEHRGSAHNYVSQSIPQQPTSLTFNINKIQIGQAVRLAMTHGLHTDLSSHQVEFPLISRCRKLWWTILVLDRQMTYLSGLPQSVRDEDVTAPLPDFEGDIFRTSAFAMRTKLSHFIATIDRSE</sequence>
<dbReference type="EMBL" id="JASWJB010000134">
    <property type="protein sequence ID" value="KAK2595375.1"/>
    <property type="molecule type" value="Genomic_DNA"/>
</dbReference>
<dbReference type="AlphaFoldDB" id="A0AAJ0CM45"/>
<dbReference type="GO" id="GO:0008270">
    <property type="term" value="F:zinc ion binding"/>
    <property type="evidence" value="ECO:0007669"/>
    <property type="project" value="InterPro"/>
</dbReference>
<evidence type="ECO:0000313" key="4">
    <source>
        <dbReference type="Proteomes" id="UP001251528"/>
    </source>
</evidence>
<dbReference type="GO" id="GO:0003677">
    <property type="term" value="F:DNA binding"/>
    <property type="evidence" value="ECO:0007669"/>
    <property type="project" value="InterPro"/>
</dbReference>
<evidence type="ECO:0000313" key="3">
    <source>
        <dbReference type="EMBL" id="KAK2595375.1"/>
    </source>
</evidence>
<dbReference type="Proteomes" id="UP001251528">
    <property type="component" value="Unassembled WGS sequence"/>
</dbReference>
<comment type="caution">
    <text evidence="3">The sequence shown here is derived from an EMBL/GenBank/DDBJ whole genome shotgun (WGS) entry which is preliminary data.</text>
</comment>
<feature type="domain" description="Xylanolytic transcriptional activator regulatory" evidence="2">
    <location>
        <begin position="184"/>
        <end position="257"/>
    </location>
</feature>
<dbReference type="GO" id="GO:0006351">
    <property type="term" value="P:DNA-templated transcription"/>
    <property type="evidence" value="ECO:0007669"/>
    <property type="project" value="InterPro"/>
</dbReference>
<dbReference type="InterPro" id="IPR007219">
    <property type="entry name" value="XnlR_reg_dom"/>
</dbReference>
<name>A0AAJ0CM45_9HYPO</name>
<dbReference type="InterPro" id="IPR050987">
    <property type="entry name" value="AtrR-like"/>
</dbReference>
<reference evidence="3" key="1">
    <citation type="submission" date="2023-06" db="EMBL/GenBank/DDBJ databases">
        <title>Conoideocrella luteorostrata (Hypocreales: Clavicipitaceae), a potential biocontrol fungus for elongate hemlock scale in United States Christmas tree production areas.</title>
        <authorList>
            <person name="Barrett H."/>
            <person name="Lovett B."/>
            <person name="Macias A.M."/>
            <person name="Stajich J.E."/>
            <person name="Kasson M.T."/>
        </authorList>
    </citation>
    <scope>NUCLEOTIDE SEQUENCE</scope>
    <source>
        <strain evidence="3">ARSEF 14590</strain>
    </source>
</reference>